<proteinExistence type="predicted"/>
<dbReference type="EMBL" id="LAZR01044034">
    <property type="protein sequence ID" value="KKL05627.1"/>
    <property type="molecule type" value="Genomic_DNA"/>
</dbReference>
<feature type="non-terminal residue" evidence="1">
    <location>
        <position position="1"/>
    </location>
</feature>
<reference evidence="1" key="1">
    <citation type="journal article" date="2015" name="Nature">
        <title>Complex archaea that bridge the gap between prokaryotes and eukaryotes.</title>
        <authorList>
            <person name="Spang A."/>
            <person name="Saw J.H."/>
            <person name="Jorgensen S.L."/>
            <person name="Zaremba-Niedzwiedzka K."/>
            <person name="Martijn J."/>
            <person name="Lind A.E."/>
            <person name="van Eijk R."/>
            <person name="Schleper C."/>
            <person name="Guy L."/>
            <person name="Ettema T.J."/>
        </authorList>
    </citation>
    <scope>NUCLEOTIDE SEQUENCE</scope>
</reference>
<dbReference type="AlphaFoldDB" id="A0A0F9AVJ0"/>
<protein>
    <submittedName>
        <fullName evidence="1">Uncharacterized protein</fullName>
    </submittedName>
</protein>
<comment type="caution">
    <text evidence="1">The sequence shown here is derived from an EMBL/GenBank/DDBJ whole genome shotgun (WGS) entry which is preliminary data.</text>
</comment>
<accession>A0A0F9AVJ0</accession>
<organism evidence="1">
    <name type="scientific">marine sediment metagenome</name>
    <dbReference type="NCBI Taxonomy" id="412755"/>
    <lineage>
        <taxon>unclassified sequences</taxon>
        <taxon>metagenomes</taxon>
        <taxon>ecological metagenomes</taxon>
    </lineage>
</organism>
<name>A0A0F9AVJ0_9ZZZZ</name>
<evidence type="ECO:0000313" key="1">
    <source>
        <dbReference type="EMBL" id="KKL05627.1"/>
    </source>
</evidence>
<gene>
    <name evidence="1" type="ORF">LCGC14_2604130</name>
</gene>
<sequence>IIVSMVVNKINHTGIERFLEEWSDTAVKGCLFQMHTPVKGLQYNDELWPGWELRDRIIDKLIRLKKEKYGDFIGVPTYVLEMMKSDRCREITRDCLFKQETFCLDPQGRRKRPCMMGPLADCERCGCVLPFHLKALESKKLMFREMFMNIKRKVGQRVFN</sequence>